<evidence type="ECO:0008006" key="3">
    <source>
        <dbReference type="Google" id="ProtNLM"/>
    </source>
</evidence>
<evidence type="ECO:0000313" key="1">
    <source>
        <dbReference type="EMBL" id="MCO6024878.1"/>
    </source>
</evidence>
<evidence type="ECO:0000313" key="2">
    <source>
        <dbReference type="Proteomes" id="UP001204015"/>
    </source>
</evidence>
<gene>
    <name evidence="1" type="ORF">NG821_03295</name>
</gene>
<protein>
    <recommendedName>
        <fullName evidence="3">TIR domain-containing protein</fullName>
    </recommendedName>
</protein>
<dbReference type="SUPFAM" id="SSF52200">
    <property type="entry name" value="Toll/Interleukin receptor TIR domain"/>
    <property type="match status" value="1"/>
</dbReference>
<dbReference type="Gene3D" id="3.40.50.10140">
    <property type="entry name" value="Toll/interleukin-1 receptor homology (TIR) domain"/>
    <property type="match status" value="1"/>
</dbReference>
<comment type="caution">
    <text evidence="1">The sequence shown here is derived from an EMBL/GenBank/DDBJ whole genome shotgun (WGS) entry which is preliminary data.</text>
</comment>
<accession>A0ABT1BUW2</accession>
<dbReference type="InterPro" id="IPR035897">
    <property type="entry name" value="Toll_tir_struct_dom_sf"/>
</dbReference>
<keyword evidence="2" id="KW-1185">Reference proteome</keyword>
<name>A0ABT1BUW2_9BACT</name>
<proteinExistence type="predicted"/>
<organism evidence="1 2">
    <name type="scientific">Segatella cerevisiae</name>
    <dbReference type="NCBI Taxonomy" id="2053716"/>
    <lineage>
        <taxon>Bacteria</taxon>
        <taxon>Pseudomonadati</taxon>
        <taxon>Bacteroidota</taxon>
        <taxon>Bacteroidia</taxon>
        <taxon>Bacteroidales</taxon>
        <taxon>Prevotellaceae</taxon>
        <taxon>Segatella</taxon>
    </lineage>
</organism>
<dbReference type="RefSeq" id="WP_252760242.1">
    <property type="nucleotide sequence ID" value="NZ_JAMXLY010000008.1"/>
</dbReference>
<dbReference type="Proteomes" id="UP001204015">
    <property type="component" value="Unassembled WGS sequence"/>
</dbReference>
<reference evidence="1 2" key="1">
    <citation type="submission" date="2022-06" db="EMBL/GenBank/DDBJ databases">
        <title>A taxonomic note on the genus Prevotella: Description of four novel genera and emended description of the genera Hallella and Xylanibacter.</title>
        <authorList>
            <person name="Hitch T.C.A."/>
        </authorList>
    </citation>
    <scope>NUCLEOTIDE SEQUENCE [LARGE SCALE GENOMIC DNA]</scope>
    <source>
        <strain evidence="1 2">DSM 100619</strain>
    </source>
</reference>
<dbReference type="EMBL" id="JAMXLY010000008">
    <property type="protein sequence ID" value="MCO6024878.1"/>
    <property type="molecule type" value="Genomic_DNA"/>
</dbReference>
<sequence>MDTKDIYSKSPKIFISHSSKDESIASSLIDILEFLGIKDIFCSSVSGYGVTAGQDIFQCIRKEYETYMIVFRQRE</sequence>